<protein>
    <submittedName>
        <fullName evidence="2">Uncharacterized protein</fullName>
    </submittedName>
</protein>
<sequence length="160" mass="17873">MDATIRRLQNNLITLGTGTIAFGIWTVIKYFLLCTVDIPNIIDSTGQIPDDIYRIAFFIIVMTVAIFDFILRCVIGFSARSEGRGKKKGWFYLITAIITILLYVFGVITEITAMFSATEGLLNKIITLLIDTTSIVLIIEIIISSIKLKKLLRVRGGAHE</sequence>
<organism evidence="2 3">
    <name type="scientific">Ruminococcus difficilis</name>
    <dbReference type="NCBI Taxonomy" id="2763069"/>
    <lineage>
        <taxon>Bacteria</taxon>
        <taxon>Bacillati</taxon>
        <taxon>Bacillota</taxon>
        <taxon>Clostridia</taxon>
        <taxon>Eubacteriales</taxon>
        <taxon>Oscillospiraceae</taxon>
        <taxon>Ruminococcus</taxon>
    </lineage>
</organism>
<keyword evidence="1" id="KW-0812">Transmembrane</keyword>
<comment type="caution">
    <text evidence="2">The sequence shown here is derived from an EMBL/GenBank/DDBJ whole genome shotgun (WGS) entry which is preliminary data.</text>
</comment>
<accession>A0A934WUM1</accession>
<evidence type="ECO:0000313" key="3">
    <source>
        <dbReference type="Proteomes" id="UP000633365"/>
    </source>
</evidence>
<name>A0A934WUM1_9FIRM</name>
<dbReference type="EMBL" id="JAEQMG010000188">
    <property type="protein sequence ID" value="MBK6090238.1"/>
    <property type="molecule type" value="Genomic_DNA"/>
</dbReference>
<dbReference type="AlphaFoldDB" id="A0A934WUM1"/>
<gene>
    <name evidence="2" type="ORF">JKK62_16575</name>
</gene>
<evidence type="ECO:0000256" key="1">
    <source>
        <dbReference type="SAM" id="Phobius"/>
    </source>
</evidence>
<keyword evidence="1" id="KW-1133">Transmembrane helix</keyword>
<dbReference type="RefSeq" id="WP_201428908.1">
    <property type="nucleotide sequence ID" value="NZ_JAEQMG010000188.1"/>
</dbReference>
<feature type="transmembrane region" description="Helical" evidence="1">
    <location>
        <begin position="89"/>
        <end position="109"/>
    </location>
</feature>
<evidence type="ECO:0000313" key="2">
    <source>
        <dbReference type="EMBL" id="MBK6090238.1"/>
    </source>
</evidence>
<dbReference type="Proteomes" id="UP000633365">
    <property type="component" value="Unassembled WGS sequence"/>
</dbReference>
<feature type="transmembrane region" description="Helical" evidence="1">
    <location>
        <begin position="12"/>
        <end position="32"/>
    </location>
</feature>
<feature type="transmembrane region" description="Helical" evidence="1">
    <location>
        <begin position="121"/>
        <end position="143"/>
    </location>
</feature>
<feature type="transmembrane region" description="Helical" evidence="1">
    <location>
        <begin position="52"/>
        <end position="77"/>
    </location>
</feature>
<reference evidence="2" key="1">
    <citation type="submission" date="2021-01" db="EMBL/GenBank/DDBJ databases">
        <title>Genome public.</title>
        <authorList>
            <person name="Liu C."/>
            <person name="Sun Q."/>
        </authorList>
    </citation>
    <scope>NUCLEOTIDE SEQUENCE</scope>
    <source>
        <strain evidence="2">M6</strain>
    </source>
</reference>
<keyword evidence="1" id="KW-0472">Membrane</keyword>
<keyword evidence="3" id="KW-1185">Reference proteome</keyword>
<proteinExistence type="predicted"/>